<dbReference type="GO" id="GO:0055088">
    <property type="term" value="P:lipid homeostasis"/>
    <property type="evidence" value="ECO:0007669"/>
    <property type="project" value="TreeGrafter"/>
</dbReference>
<sequence length="171" mass="19339">VPSPPPETDEAHNSRFSHMPLRFRLIRQLIRALWIYGYTPQSAVRLMGPFGPKPVQGYVTRRFLIGPAAAAAEEEAGIETGAAVMKKVDEDVYAYEPLQQRLTQIKRDIRVTFLYGDHDWMDVKAGEEVVKNIRQQGGKANLMRVRQAGHQLMIDNPQGFFDAIVNAVTNY</sequence>
<dbReference type="EMBL" id="CAJNOQ010035480">
    <property type="protein sequence ID" value="CAF1599673.1"/>
    <property type="molecule type" value="Genomic_DNA"/>
</dbReference>
<dbReference type="AlphaFoldDB" id="A0A816APL0"/>
<dbReference type="InterPro" id="IPR029058">
    <property type="entry name" value="AB_hydrolase_fold"/>
</dbReference>
<protein>
    <submittedName>
        <fullName evidence="2">Uncharacterized protein</fullName>
    </submittedName>
</protein>
<dbReference type="Gene3D" id="3.40.50.1820">
    <property type="entry name" value="alpha/beta hydrolase"/>
    <property type="match status" value="1"/>
</dbReference>
<dbReference type="PANTHER" id="PTHR42886:SF29">
    <property type="entry name" value="PUMMELIG, ISOFORM A"/>
    <property type="match status" value="1"/>
</dbReference>
<dbReference type="Proteomes" id="UP000681722">
    <property type="component" value="Unassembled WGS sequence"/>
</dbReference>
<proteinExistence type="inferred from homology"/>
<evidence type="ECO:0000313" key="2">
    <source>
        <dbReference type="EMBL" id="CAF1599673.1"/>
    </source>
</evidence>
<dbReference type="GO" id="GO:0006654">
    <property type="term" value="P:phosphatidic acid biosynthetic process"/>
    <property type="evidence" value="ECO:0007669"/>
    <property type="project" value="TreeGrafter"/>
</dbReference>
<accession>A0A816APL0</accession>
<comment type="similarity">
    <text evidence="1">Belongs to the peptidase S33 family. ABHD4/ABHD5 subfamily.</text>
</comment>
<gene>
    <name evidence="2" type="ORF">GPM918_LOCUS42349</name>
    <name evidence="3" type="ORF">SRO942_LOCUS43571</name>
</gene>
<evidence type="ECO:0000313" key="4">
    <source>
        <dbReference type="Proteomes" id="UP000663829"/>
    </source>
</evidence>
<dbReference type="EMBL" id="CAJOBC010101868">
    <property type="protein sequence ID" value="CAF4476384.1"/>
    <property type="molecule type" value="Genomic_DNA"/>
</dbReference>
<dbReference type="PANTHER" id="PTHR42886">
    <property type="entry name" value="RE40534P-RELATED"/>
    <property type="match status" value="1"/>
</dbReference>
<dbReference type="OrthoDB" id="8299937at2759"/>
<organism evidence="2 4">
    <name type="scientific">Didymodactylos carnosus</name>
    <dbReference type="NCBI Taxonomy" id="1234261"/>
    <lineage>
        <taxon>Eukaryota</taxon>
        <taxon>Metazoa</taxon>
        <taxon>Spiralia</taxon>
        <taxon>Gnathifera</taxon>
        <taxon>Rotifera</taxon>
        <taxon>Eurotatoria</taxon>
        <taxon>Bdelloidea</taxon>
        <taxon>Philodinida</taxon>
        <taxon>Philodinidae</taxon>
        <taxon>Didymodactylos</taxon>
    </lineage>
</organism>
<keyword evidence="4" id="KW-1185">Reference proteome</keyword>
<evidence type="ECO:0000256" key="1">
    <source>
        <dbReference type="ARBA" id="ARBA00038097"/>
    </source>
</evidence>
<feature type="non-terminal residue" evidence="2">
    <location>
        <position position="1"/>
    </location>
</feature>
<evidence type="ECO:0000313" key="3">
    <source>
        <dbReference type="EMBL" id="CAF4476384.1"/>
    </source>
</evidence>
<name>A0A816APL0_9BILA</name>
<comment type="caution">
    <text evidence="2">The sequence shown here is derived from an EMBL/GenBank/DDBJ whole genome shotgun (WGS) entry which is preliminary data.</text>
</comment>
<reference evidence="2" key="1">
    <citation type="submission" date="2021-02" db="EMBL/GenBank/DDBJ databases">
        <authorList>
            <person name="Nowell W R."/>
        </authorList>
    </citation>
    <scope>NUCLEOTIDE SEQUENCE</scope>
</reference>
<dbReference type="SUPFAM" id="SSF53474">
    <property type="entry name" value="alpha/beta-Hydrolases"/>
    <property type="match status" value="1"/>
</dbReference>
<dbReference type="Proteomes" id="UP000663829">
    <property type="component" value="Unassembled WGS sequence"/>
</dbReference>
<dbReference type="GO" id="GO:0042171">
    <property type="term" value="F:lysophosphatidic acid acyltransferase activity"/>
    <property type="evidence" value="ECO:0007669"/>
    <property type="project" value="TreeGrafter"/>
</dbReference>
<dbReference type="GO" id="GO:0052689">
    <property type="term" value="F:carboxylic ester hydrolase activity"/>
    <property type="evidence" value="ECO:0007669"/>
    <property type="project" value="TreeGrafter"/>
</dbReference>